<feature type="transmembrane region" description="Helical" evidence="10">
    <location>
        <begin position="82"/>
        <end position="107"/>
    </location>
</feature>
<dbReference type="PANTHER" id="PTHR30175:SF1">
    <property type="entry name" value="PTS SYSTEM ARBUTIN-, CELLOBIOSE-, AND SALICIN-SPECIFIC EIIBC COMPONENT-RELATED"/>
    <property type="match status" value="1"/>
</dbReference>
<dbReference type="PROSITE" id="PS51093">
    <property type="entry name" value="PTS_EIIA_TYPE_1"/>
    <property type="match status" value="1"/>
</dbReference>
<evidence type="ECO:0000256" key="11">
    <source>
        <dbReference type="SAM" id="SignalP"/>
    </source>
</evidence>
<dbReference type="AlphaFoldDB" id="A0ABD0YAX2"/>
<evidence type="ECO:0000256" key="8">
    <source>
        <dbReference type="ARBA" id="ARBA00022989"/>
    </source>
</evidence>
<dbReference type="PROSITE" id="PS00371">
    <property type="entry name" value="PTS_EIIA_TYPE_1_HIS"/>
    <property type="match status" value="1"/>
</dbReference>
<feature type="domain" description="PTS EIIC type-1" evidence="13">
    <location>
        <begin position="1"/>
        <end position="343"/>
    </location>
</feature>
<dbReference type="InterPro" id="IPR003352">
    <property type="entry name" value="PTS_EIIC"/>
</dbReference>
<dbReference type="FunFam" id="2.70.70.10:FF:000001">
    <property type="entry name" value="PTS system glucose-specific IIA component"/>
    <property type="match status" value="1"/>
</dbReference>
<evidence type="ECO:0000256" key="10">
    <source>
        <dbReference type="SAM" id="Phobius"/>
    </source>
</evidence>
<dbReference type="PROSITE" id="PS51103">
    <property type="entry name" value="PTS_EIIC_TYPE_1"/>
    <property type="match status" value="1"/>
</dbReference>
<feature type="signal peptide" evidence="11">
    <location>
        <begin position="1"/>
        <end position="20"/>
    </location>
</feature>
<keyword evidence="9 10" id="KW-0472">Membrane</keyword>
<dbReference type="GO" id="GO:0009401">
    <property type="term" value="P:phosphoenolpyruvate-dependent sugar phosphotransferase system"/>
    <property type="evidence" value="ECO:0007669"/>
    <property type="project" value="UniProtKB-KW"/>
</dbReference>
<dbReference type="GO" id="GO:0005886">
    <property type="term" value="C:plasma membrane"/>
    <property type="evidence" value="ECO:0007669"/>
    <property type="project" value="UniProtKB-SubCell"/>
</dbReference>
<evidence type="ECO:0000256" key="6">
    <source>
        <dbReference type="ARBA" id="ARBA00022683"/>
    </source>
</evidence>
<evidence type="ECO:0000259" key="13">
    <source>
        <dbReference type="PROSITE" id="PS51103"/>
    </source>
</evidence>
<feature type="chain" id="PRO_5044850633" evidence="11">
    <location>
        <begin position="21"/>
        <end position="505"/>
    </location>
</feature>
<feature type="transmembrane region" description="Helical" evidence="10">
    <location>
        <begin position="165"/>
        <end position="186"/>
    </location>
</feature>
<proteinExistence type="predicted"/>
<dbReference type="GO" id="GO:0016740">
    <property type="term" value="F:transferase activity"/>
    <property type="evidence" value="ECO:0007669"/>
    <property type="project" value="UniProtKB-KW"/>
</dbReference>
<dbReference type="Proteomes" id="UP001558652">
    <property type="component" value="Unassembled WGS sequence"/>
</dbReference>
<keyword evidence="8 10" id="KW-1133">Transmembrane helix</keyword>
<dbReference type="EMBL" id="JBFDAA010000027">
    <property type="protein sequence ID" value="KAL1110044.1"/>
    <property type="molecule type" value="Genomic_DNA"/>
</dbReference>
<dbReference type="NCBIfam" id="TIGR00830">
    <property type="entry name" value="PTBA"/>
    <property type="match status" value="1"/>
</dbReference>
<evidence type="ECO:0000313" key="15">
    <source>
        <dbReference type="Proteomes" id="UP001558652"/>
    </source>
</evidence>
<dbReference type="Pfam" id="PF02378">
    <property type="entry name" value="PTS_EIIC"/>
    <property type="match status" value="1"/>
</dbReference>
<feature type="transmembrane region" description="Helical" evidence="10">
    <location>
        <begin position="264"/>
        <end position="287"/>
    </location>
</feature>
<keyword evidence="5" id="KW-0808">Transferase</keyword>
<evidence type="ECO:0000256" key="2">
    <source>
        <dbReference type="ARBA" id="ARBA00022448"/>
    </source>
</evidence>
<evidence type="ECO:0000256" key="7">
    <source>
        <dbReference type="ARBA" id="ARBA00022692"/>
    </source>
</evidence>
<gene>
    <name evidence="14" type="ORF">AAG570_014068</name>
</gene>
<keyword evidence="3" id="KW-1003">Cell membrane</keyword>
<feature type="transmembrane region" description="Helical" evidence="10">
    <location>
        <begin position="308"/>
        <end position="331"/>
    </location>
</feature>
<dbReference type="InterPro" id="IPR011055">
    <property type="entry name" value="Dup_hybrid_motif"/>
</dbReference>
<feature type="transmembrane region" description="Helical" evidence="10">
    <location>
        <begin position="127"/>
        <end position="153"/>
    </location>
</feature>
<keyword evidence="11" id="KW-0732">Signal</keyword>
<evidence type="ECO:0000256" key="9">
    <source>
        <dbReference type="ARBA" id="ARBA00023136"/>
    </source>
</evidence>
<keyword evidence="15" id="KW-1185">Reference proteome</keyword>
<protein>
    <submittedName>
        <fullName evidence="14">Uncharacterized protein</fullName>
    </submittedName>
</protein>
<sequence length="505" mass="54256">MIKGFLALFTTIGWISPASGTHVIISTIGDCLFYFMPVFLGYTSARKFNSNIFIGMALGACMVYPAVVALRNVFESPIKITFMNIPVILPAMGYASTVIPIILAVLFSSKVERFFNRILPDVVKTFLLPLFTLLIVVPATFLIIGPVASWAAAGLGYITQFLDGLSSVLLGVFVGGFWQIFVIFGLHWGLVSVAFNNLAVLHSDPILGVIFAASFAQIGAVLAIMVKTKNRQLKALSVPAFISGIFGVTEPAIYGITLPRKRPFIISCIVAAMGGGISGFFGSKIFMLGGLGIFQLPSFISPRDGITASFYGAVTAMIFAFIMGFILTYIFGYDAEQDGGELSASVTDTGPTLVDQDVIYSPFKGELLALSQTPDQAFASGDMGMGVTVIPFEGRVVSPVDGEIVSFFPTGHALAVLSGDGAEILIHVGLDTVNLNGKYFAPKVKQGDKVKKGQLLLEFDMQQIQKEGYNLASPVIVTNTDDYKSVTPVDKKDINYGDLLLKLER</sequence>
<comment type="caution">
    <text evidence="14">The sequence shown here is derived from an EMBL/GenBank/DDBJ whole genome shotgun (WGS) entry which is preliminary data.</text>
</comment>
<evidence type="ECO:0000256" key="3">
    <source>
        <dbReference type="ARBA" id="ARBA00022475"/>
    </source>
</evidence>
<reference evidence="14 15" key="1">
    <citation type="submission" date="2024-07" db="EMBL/GenBank/DDBJ databases">
        <title>Chromosome-level genome assembly of the water stick insect Ranatra chinensis (Heteroptera: Nepidae).</title>
        <authorList>
            <person name="Liu X."/>
        </authorList>
    </citation>
    <scope>NUCLEOTIDE SEQUENCE [LARGE SCALE GENOMIC DNA]</scope>
    <source>
        <strain evidence="14">Cailab_2021Rc</strain>
        <tissue evidence="14">Muscle</tissue>
    </source>
</reference>
<dbReference type="InterPro" id="IPR001127">
    <property type="entry name" value="PTS_EIIA_1_perm"/>
</dbReference>
<evidence type="ECO:0000259" key="12">
    <source>
        <dbReference type="PROSITE" id="PS51093"/>
    </source>
</evidence>
<comment type="subcellular location">
    <subcellularLocation>
        <location evidence="1">Cell membrane</location>
        <topology evidence="1">Multi-pass membrane protein</topology>
    </subcellularLocation>
</comment>
<feature type="transmembrane region" description="Helical" evidence="10">
    <location>
        <begin position="238"/>
        <end position="258"/>
    </location>
</feature>
<evidence type="ECO:0000256" key="4">
    <source>
        <dbReference type="ARBA" id="ARBA00022597"/>
    </source>
</evidence>
<organism evidence="14 15">
    <name type="scientific">Ranatra chinensis</name>
    <dbReference type="NCBI Taxonomy" id="642074"/>
    <lineage>
        <taxon>Eukaryota</taxon>
        <taxon>Metazoa</taxon>
        <taxon>Ecdysozoa</taxon>
        <taxon>Arthropoda</taxon>
        <taxon>Hexapoda</taxon>
        <taxon>Insecta</taxon>
        <taxon>Pterygota</taxon>
        <taxon>Neoptera</taxon>
        <taxon>Paraneoptera</taxon>
        <taxon>Hemiptera</taxon>
        <taxon>Heteroptera</taxon>
        <taxon>Panheteroptera</taxon>
        <taxon>Nepomorpha</taxon>
        <taxon>Nepidae</taxon>
        <taxon>Ranatrinae</taxon>
        <taxon>Ranatra</taxon>
    </lineage>
</organism>
<feature type="domain" description="PTS EIIA type-1" evidence="12">
    <location>
        <begin position="375"/>
        <end position="479"/>
    </location>
</feature>
<keyword evidence="2" id="KW-0813">Transport</keyword>
<dbReference type="InterPro" id="IPR050558">
    <property type="entry name" value="PTS_Sugar-Specific_Components"/>
</dbReference>
<accession>A0ABD0YAX2</accession>
<keyword evidence="4" id="KW-0762">Sugar transport</keyword>
<dbReference type="Gene3D" id="2.70.70.10">
    <property type="entry name" value="Glucose Permease (Domain IIA)"/>
    <property type="match status" value="1"/>
</dbReference>
<evidence type="ECO:0000256" key="1">
    <source>
        <dbReference type="ARBA" id="ARBA00004651"/>
    </source>
</evidence>
<evidence type="ECO:0000313" key="14">
    <source>
        <dbReference type="EMBL" id="KAL1110044.1"/>
    </source>
</evidence>
<dbReference type="SUPFAM" id="SSF51261">
    <property type="entry name" value="Duplicated hybrid motif"/>
    <property type="match status" value="1"/>
</dbReference>
<keyword evidence="6" id="KW-0598">Phosphotransferase system</keyword>
<dbReference type="PANTHER" id="PTHR30175">
    <property type="entry name" value="PHOSPHOTRANSFERASE SYSTEM TRANSPORT PROTEIN"/>
    <property type="match status" value="1"/>
</dbReference>
<feature type="transmembrane region" description="Helical" evidence="10">
    <location>
        <begin position="52"/>
        <end position="70"/>
    </location>
</feature>
<name>A0ABD0YAX2_9HEMI</name>
<dbReference type="InterPro" id="IPR013013">
    <property type="entry name" value="PTS_EIIC_1"/>
</dbReference>
<keyword evidence="7 10" id="KW-0812">Transmembrane</keyword>
<evidence type="ECO:0000256" key="5">
    <source>
        <dbReference type="ARBA" id="ARBA00022679"/>
    </source>
</evidence>
<dbReference type="Pfam" id="PF00358">
    <property type="entry name" value="PTS_EIIA_1"/>
    <property type="match status" value="1"/>
</dbReference>
<feature type="transmembrane region" description="Helical" evidence="10">
    <location>
        <begin position="206"/>
        <end position="226"/>
    </location>
</feature>